<dbReference type="EMBL" id="AP004338">
    <property type="protein sequence ID" value="BAC83518.1"/>
    <property type="molecule type" value="Genomic_DNA"/>
</dbReference>
<dbReference type="AlphaFoldDB" id="Q6ZDY5"/>
<name>Q6ZDY5_ORYSJ</name>
<feature type="compositionally biased region" description="Low complexity" evidence="1">
    <location>
        <begin position="71"/>
        <end position="82"/>
    </location>
</feature>
<feature type="compositionally biased region" description="Basic and acidic residues" evidence="1">
    <location>
        <begin position="211"/>
        <end position="221"/>
    </location>
</feature>
<proteinExistence type="predicted"/>
<gene>
    <name evidence="2" type="primary">P0507H12.31</name>
</gene>
<feature type="region of interest" description="Disordered" evidence="1">
    <location>
        <begin position="103"/>
        <end position="232"/>
    </location>
</feature>
<evidence type="ECO:0000256" key="1">
    <source>
        <dbReference type="SAM" id="MobiDB-lite"/>
    </source>
</evidence>
<feature type="compositionally biased region" description="Basic and acidic residues" evidence="1">
    <location>
        <begin position="178"/>
        <end position="192"/>
    </location>
</feature>
<sequence length="292" mass="30937">MAKQDLVGVEKELRFGSPAMATPTPTKGAKGAAFPCPGPGALVTLDLVPKKLSFDPLPGAAAVGGGEAPKKVVTSSPSSPSKNARLYTGGEMLFTPAAAAACPRAAAAACPPPPPAGRPPARGRAAGRRPPPRARPRRAAARLHARGRLPARGSAAAAGLLPAAASPFVATPPAAGRLMEDGVEERRRKEREGEEEGEEGRKRGEGRRKRIGSEKSKRGDAPPEALDNLERRILDDMKQAHEKYPRGIGNVWSLWRFRARSTQEMGLRFPSESGGDSDPQNLHQQQILRICD</sequence>
<feature type="region of interest" description="Disordered" evidence="1">
    <location>
        <begin position="61"/>
        <end position="84"/>
    </location>
</feature>
<dbReference type="Proteomes" id="UP000000763">
    <property type="component" value="Chromosome 7"/>
</dbReference>
<accession>Q6ZDY5</accession>
<reference evidence="3" key="1">
    <citation type="journal article" date="2005" name="Nature">
        <title>The map-based sequence of the rice genome.</title>
        <authorList>
            <consortium name="International rice genome sequencing project (IRGSP)"/>
            <person name="Matsumoto T."/>
            <person name="Wu J."/>
            <person name="Kanamori H."/>
            <person name="Katayose Y."/>
            <person name="Fujisawa M."/>
            <person name="Namiki N."/>
            <person name="Mizuno H."/>
            <person name="Yamamoto K."/>
            <person name="Antonio B.A."/>
            <person name="Baba T."/>
            <person name="Sakata K."/>
            <person name="Nagamura Y."/>
            <person name="Aoki H."/>
            <person name="Arikawa K."/>
            <person name="Arita K."/>
            <person name="Bito T."/>
            <person name="Chiden Y."/>
            <person name="Fujitsuka N."/>
            <person name="Fukunaka R."/>
            <person name="Hamada M."/>
            <person name="Harada C."/>
            <person name="Hayashi A."/>
            <person name="Hijishita S."/>
            <person name="Honda M."/>
            <person name="Hosokawa S."/>
            <person name="Ichikawa Y."/>
            <person name="Idonuma A."/>
            <person name="Iijima M."/>
            <person name="Ikeda M."/>
            <person name="Ikeno M."/>
            <person name="Ito K."/>
            <person name="Ito S."/>
            <person name="Ito T."/>
            <person name="Ito Y."/>
            <person name="Ito Y."/>
            <person name="Iwabuchi A."/>
            <person name="Kamiya K."/>
            <person name="Karasawa W."/>
            <person name="Kurita K."/>
            <person name="Katagiri S."/>
            <person name="Kikuta A."/>
            <person name="Kobayashi H."/>
            <person name="Kobayashi N."/>
            <person name="Machita K."/>
            <person name="Maehara T."/>
            <person name="Masukawa M."/>
            <person name="Mizubayashi T."/>
            <person name="Mukai Y."/>
            <person name="Nagasaki H."/>
            <person name="Nagata Y."/>
            <person name="Naito S."/>
            <person name="Nakashima M."/>
            <person name="Nakama Y."/>
            <person name="Nakamichi Y."/>
            <person name="Nakamura M."/>
            <person name="Meguro A."/>
            <person name="Negishi M."/>
            <person name="Ohta I."/>
            <person name="Ohta T."/>
            <person name="Okamoto M."/>
            <person name="Ono N."/>
            <person name="Saji S."/>
            <person name="Sakaguchi M."/>
            <person name="Sakai K."/>
            <person name="Shibata M."/>
            <person name="Shimokawa T."/>
            <person name="Song J."/>
            <person name="Takazaki Y."/>
            <person name="Terasawa K."/>
            <person name="Tsugane M."/>
            <person name="Tsuji K."/>
            <person name="Ueda S."/>
            <person name="Waki K."/>
            <person name="Yamagata H."/>
            <person name="Yamamoto M."/>
            <person name="Yamamoto S."/>
            <person name="Yamane H."/>
            <person name="Yoshiki S."/>
            <person name="Yoshihara R."/>
            <person name="Yukawa K."/>
            <person name="Zhong H."/>
            <person name="Yano M."/>
            <person name="Yuan Q."/>
            <person name="Ouyang S."/>
            <person name="Liu J."/>
            <person name="Jones K.M."/>
            <person name="Gansberger K."/>
            <person name="Moffat K."/>
            <person name="Hill J."/>
            <person name="Bera J."/>
            <person name="Fadrosh D."/>
            <person name="Jin S."/>
            <person name="Johri S."/>
            <person name="Kim M."/>
            <person name="Overton L."/>
            <person name="Reardon M."/>
            <person name="Tsitrin T."/>
            <person name="Vuong H."/>
            <person name="Weaver B."/>
            <person name="Ciecko A."/>
            <person name="Tallon L."/>
            <person name="Jackson J."/>
            <person name="Pai G."/>
            <person name="Aken S.V."/>
            <person name="Utterback T."/>
            <person name="Reidmuller S."/>
            <person name="Feldblyum T."/>
            <person name="Hsiao J."/>
            <person name="Zismann V."/>
            <person name="Iobst S."/>
            <person name="de Vazeille A.R."/>
            <person name="Buell C.R."/>
            <person name="Ying K."/>
            <person name="Li Y."/>
            <person name="Lu T."/>
            <person name="Huang Y."/>
            <person name="Zhao Q."/>
            <person name="Feng Q."/>
            <person name="Zhang L."/>
            <person name="Zhu J."/>
            <person name="Weng Q."/>
            <person name="Mu J."/>
            <person name="Lu Y."/>
            <person name="Fan D."/>
            <person name="Liu Y."/>
            <person name="Guan J."/>
            <person name="Zhang Y."/>
            <person name="Yu S."/>
            <person name="Liu X."/>
            <person name="Zhang Y."/>
            <person name="Hong G."/>
            <person name="Han B."/>
            <person name="Choisne N."/>
            <person name="Demange N."/>
            <person name="Orjeda G."/>
            <person name="Samain S."/>
            <person name="Cattolico L."/>
            <person name="Pelletier E."/>
            <person name="Couloux A."/>
            <person name="Segurens B."/>
            <person name="Wincker P."/>
            <person name="D'Hont A."/>
            <person name="Scarpelli C."/>
            <person name="Weissenbach J."/>
            <person name="Salanoubat M."/>
            <person name="Quetier F."/>
            <person name="Yu Y."/>
            <person name="Kim H.R."/>
            <person name="Rambo T."/>
            <person name="Currie J."/>
            <person name="Collura K."/>
            <person name="Luo M."/>
            <person name="Yang T."/>
            <person name="Ammiraju J.S.S."/>
            <person name="Engler F."/>
            <person name="Soderlund C."/>
            <person name="Wing R.A."/>
            <person name="Palmer L.E."/>
            <person name="de la Bastide M."/>
            <person name="Spiegel L."/>
            <person name="Nascimento L."/>
            <person name="Zutavern T."/>
            <person name="O'Shaughnessy A."/>
            <person name="Dike S."/>
            <person name="Dedhia N."/>
            <person name="Preston R."/>
            <person name="Balija V."/>
            <person name="McCombie W.R."/>
            <person name="Chow T."/>
            <person name="Chen H."/>
            <person name="Chung M."/>
            <person name="Chen C."/>
            <person name="Shaw J."/>
            <person name="Wu H."/>
            <person name="Hsiao K."/>
            <person name="Chao Y."/>
            <person name="Chu M."/>
            <person name="Cheng C."/>
            <person name="Hour A."/>
            <person name="Lee P."/>
            <person name="Lin S."/>
            <person name="Lin Y."/>
            <person name="Liou J."/>
            <person name="Liu S."/>
            <person name="Hsing Y."/>
            <person name="Raghuvanshi S."/>
            <person name="Mohanty A."/>
            <person name="Bharti A.K."/>
            <person name="Gaur A."/>
            <person name="Gupta V."/>
            <person name="Kumar D."/>
            <person name="Ravi V."/>
            <person name="Vij S."/>
            <person name="Kapur A."/>
            <person name="Khurana P."/>
            <person name="Khurana P."/>
            <person name="Khurana J.P."/>
            <person name="Tyagi A.K."/>
            <person name="Gaikwad K."/>
            <person name="Singh A."/>
            <person name="Dalal V."/>
            <person name="Srivastava S."/>
            <person name="Dixit A."/>
            <person name="Pal A.K."/>
            <person name="Ghazi I.A."/>
            <person name="Yadav M."/>
            <person name="Pandit A."/>
            <person name="Bhargava A."/>
            <person name="Sureshbabu K."/>
            <person name="Batra K."/>
            <person name="Sharma T.R."/>
            <person name="Mohapatra T."/>
            <person name="Singh N.K."/>
            <person name="Messing J."/>
            <person name="Nelson A.B."/>
            <person name="Fuks G."/>
            <person name="Kavchok S."/>
            <person name="Keizer G."/>
            <person name="Linton E."/>
            <person name="Llaca V."/>
            <person name="Song R."/>
            <person name="Tanyolac B."/>
            <person name="Young S."/>
            <person name="Ho-Il K."/>
            <person name="Hahn J.H."/>
            <person name="Sangsakoo G."/>
            <person name="Vanavichit A."/>
            <person name="de Mattos Luiz.A.T."/>
            <person name="Zimmer P.D."/>
            <person name="Malone G."/>
            <person name="Dellagostin O."/>
            <person name="de Oliveira A.C."/>
            <person name="Bevan M."/>
            <person name="Bancroft I."/>
            <person name="Minx P."/>
            <person name="Cordum H."/>
            <person name="Wilson R."/>
            <person name="Cheng Z."/>
            <person name="Jin W."/>
            <person name="Jiang J."/>
            <person name="Leong S.A."/>
            <person name="Iwama H."/>
            <person name="Gojobori T."/>
            <person name="Itoh T."/>
            <person name="Niimura Y."/>
            <person name="Fujii Y."/>
            <person name="Habara T."/>
            <person name="Sakai H."/>
            <person name="Sato Y."/>
            <person name="Wilson G."/>
            <person name="Kumar K."/>
            <person name="McCouch S."/>
            <person name="Juretic N."/>
            <person name="Hoen D."/>
            <person name="Wright S."/>
            <person name="Bruskiewich R."/>
            <person name="Bureau T."/>
            <person name="Miyao A."/>
            <person name="Hirochika H."/>
            <person name="Nishikawa T."/>
            <person name="Kadowaki K."/>
            <person name="Sugiura M."/>
            <person name="Burr B."/>
            <person name="Sasaki T."/>
        </authorList>
    </citation>
    <scope>NUCLEOTIDE SEQUENCE [LARGE SCALE GENOMIC DNA]</scope>
    <source>
        <strain evidence="3">cv. Nipponbare</strain>
    </source>
</reference>
<feature type="compositionally biased region" description="Low complexity" evidence="1">
    <location>
        <begin position="150"/>
        <end position="167"/>
    </location>
</feature>
<reference evidence="3" key="2">
    <citation type="journal article" date="2008" name="Nucleic Acids Res.">
        <title>The rice annotation project database (RAP-DB): 2008 update.</title>
        <authorList>
            <consortium name="The rice annotation project (RAP)"/>
        </authorList>
    </citation>
    <scope>GENOME REANNOTATION</scope>
    <source>
        <strain evidence="3">cv. Nipponbare</strain>
    </source>
</reference>
<protein>
    <submittedName>
        <fullName evidence="2">Uncharacterized protein</fullName>
    </submittedName>
</protein>
<evidence type="ECO:0000313" key="2">
    <source>
        <dbReference type="EMBL" id="BAC83518.1"/>
    </source>
</evidence>
<feature type="compositionally biased region" description="Basic residues" evidence="1">
    <location>
        <begin position="125"/>
        <end position="149"/>
    </location>
</feature>
<organism evidence="2 3">
    <name type="scientific">Oryza sativa subsp. japonica</name>
    <name type="common">Rice</name>
    <dbReference type="NCBI Taxonomy" id="39947"/>
    <lineage>
        <taxon>Eukaryota</taxon>
        <taxon>Viridiplantae</taxon>
        <taxon>Streptophyta</taxon>
        <taxon>Embryophyta</taxon>
        <taxon>Tracheophyta</taxon>
        <taxon>Spermatophyta</taxon>
        <taxon>Magnoliopsida</taxon>
        <taxon>Liliopsida</taxon>
        <taxon>Poales</taxon>
        <taxon>Poaceae</taxon>
        <taxon>BOP clade</taxon>
        <taxon>Oryzoideae</taxon>
        <taxon>Oryzeae</taxon>
        <taxon>Oryzinae</taxon>
        <taxon>Oryza</taxon>
        <taxon>Oryza sativa</taxon>
    </lineage>
</organism>
<evidence type="ECO:0000313" key="3">
    <source>
        <dbReference type="Proteomes" id="UP000000763"/>
    </source>
</evidence>